<evidence type="ECO:0000256" key="4">
    <source>
        <dbReference type="ARBA" id="ARBA00022728"/>
    </source>
</evidence>
<comment type="subcellular location">
    <subcellularLocation>
        <location evidence="1 8">Nucleus</location>
    </subcellularLocation>
</comment>
<evidence type="ECO:0000313" key="9">
    <source>
        <dbReference type="Ensembl" id="ENSLAFP00000023547.1"/>
    </source>
</evidence>
<comment type="subunit">
    <text evidence="8">May be part of a spliceosome complex.</text>
</comment>
<keyword evidence="10" id="KW-1185">Reference proteome</keyword>
<dbReference type="GeneTree" id="ENSGT00390000017845"/>
<dbReference type="GO" id="GO:0000398">
    <property type="term" value="P:mRNA splicing, via spliceosome"/>
    <property type="evidence" value="ECO:0007669"/>
    <property type="project" value="UniProtKB-UniRule"/>
</dbReference>
<evidence type="ECO:0000256" key="5">
    <source>
        <dbReference type="ARBA" id="ARBA00023187"/>
    </source>
</evidence>
<evidence type="ECO:0000256" key="3">
    <source>
        <dbReference type="ARBA" id="ARBA00022664"/>
    </source>
</evidence>
<evidence type="ECO:0000256" key="6">
    <source>
        <dbReference type="ARBA" id="ARBA00023242"/>
    </source>
</evidence>
<dbReference type="Pfam" id="PF08231">
    <property type="entry name" value="SYF2"/>
    <property type="match status" value="1"/>
</dbReference>
<keyword evidence="4 8" id="KW-0747">Spliceosome</keyword>
<comment type="function">
    <text evidence="7">Involved in pre-mRNA splicing as component of the spliceosome.</text>
</comment>
<evidence type="ECO:0000256" key="8">
    <source>
        <dbReference type="RuleBase" id="RU367148"/>
    </source>
</evidence>
<reference evidence="9" key="3">
    <citation type="submission" date="2025-09" db="UniProtKB">
        <authorList>
            <consortium name="Ensembl"/>
        </authorList>
    </citation>
    <scope>IDENTIFICATION</scope>
    <source>
        <strain evidence="9">Isolate ISIS603380</strain>
    </source>
</reference>
<evidence type="ECO:0000313" key="10">
    <source>
        <dbReference type="Proteomes" id="UP000007646"/>
    </source>
</evidence>
<dbReference type="GO" id="GO:0071014">
    <property type="term" value="C:post-mRNA release spliceosomal complex"/>
    <property type="evidence" value="ECO:0007669"/>
    <property type="project" value="TreeGrafter"/>
</dbReference>
<comment type="similarity">
    <text evidence="2 8">Belongs to the SYF2 family.</text>
</comment>
<accession>G3U6T9</accession>
<name>G3U6T9_LOXAF</name>
<evidence type="ECO:0000256" key="7">
    <source>
        <dbReference type="ARBA" id="ARBA00045277"/>
    </source>
</evidence>
<dbReference type="InterPro" id="IPR013260">
    <property type="entry name" value="mRNA_splic_SYF2"/>
</dbReference>
<dbReference type="PANTHER" id="PTHR13264">
    <property type="entry name" value="GCIP-INTERACTING PROTEIN P29"/>
    <property type="match status" value="1"/>
</dbReference>
<dbReference type="HOGENOM" id="CLU_051065_3_1_1"/>
<reference evidence="9" key="2">
    <citation type="submission" date="2025-08" db="UniProtKB">
        <authorList>
            <consortium name="Ensembl"/>
        </authorList>
    </citation>
    <scope>IDENTIFICATION</scope>
    <source>
        <strain evidence="9">Isolate ISIS603380</strain>
    </source>
</reference>
<dbReference type="STRING" id="9785.ENSLAFP00000023547"/>
<evidence type="ECO:0000256" key="1">
    <source>
        <dbReference type="ARBA" id="ARBA00004123"/>
    </source>
</evidence>
<dbReference type="GO" id="GO:0071013">
    <property type="term" value="C:catalytic step 2 spliceosome"/>
    <property type="evidence" value="ECO:0007669"/>
    <property type="project" value="TreeGrafter"/>
</dbReference>
<reference evidence="9 10" key="1">
    <citation type="submission" date="2009-06" db="EMBL/GenBank/DDBJ databases">
        <title>The Genome Sequence of Loxodonta africana (African elephant).</title>
        <authorList>
            <person name="Di Palma F."/>
            <person name="Heiman D."/>
            <person name="Young S."/>
            <person name="Johnson J."/>
            <person name="Lander E.S."/>
            <person name="Lindblad-Toh K."/>
        </authorList>
    </citation>
    <scope>NUCLEOTIDE SEQUENCE [LARGE SCALE GENOMIC DNA]</scope>
    <source>
        <strain evidence="9 10">Isolate ISIS603380</strain>
    </source>
</reference>
<proteinExistence type="inferred from homology"/>
<keyword evidence="5 8" id="KW-0508">mRNA splicing</keyword>
<evidence type="ECO:0000256" key="2">
    <source>
        <dbReference type="ARBA" id="ARBA00010028"/>
    </source>
</evidence>
<dbReference type="AlphaFoldDB" id="G3U6T9"/>
<protein>
    <recommendedName>
        <fullName evidence="8">Pre-mRNA-splicing factor SYF2</fullName>
    </recommendedName>
</protein>
<sequence length="182" mass="21290">MHKSQELHLTRNEAWKLNHQEAVEKVKRFKLPANWEAKASLEYELQEEEKKKKCAAKGEDSERIKLLEISAEDSEKWEMKKGRKNPDLGFSDYAAQLCQHHWLTRQLKPDMETYEKVEKGFRSAYSAALNPSRLHGTHVPSTEEINRMVTDHKSSLKFRLKNETNLAIDDNADIDYVNERHA</sequence>
<dbReference type="Proteomes" id="UP000007646">
    <property type="component" value="Unassembled WGS sequence"/>
</dbReference>
<keyword evidence="3 8" id="KW-0507">mRNA processing</keyword>
<dbReference type="GO" id="GO:0000974">
    <property type="term" value="C:Prp19 complex"/>
    <property type="evidence" value="ECO:0007669"/>
    <property type="project" value="TreeGrafter"/>
</dbReference>
<dbReference type="eggNOG" id="KOG2609">
    <property type="taxonomic scope" value="Eukaryota"/>
</dbReference>
<organism evidence="9 10">
    <name type="scientific">Loxodonta africana</name>
    <name type="common">African elephant</name>
    <dbReference type="NCBI Taxonomy" id="9785"/>
    <lineage>
        <taxon>Eukaryota</taxon>
        <taxon>Metazoa</taxon>
        <taxon>Chordata</taxon>
        <taxon>Craniata</taxon>
        <taxon>Vertebrata</taxon>
        <taxon>Euteleostomi</taxon>
        <taxon>Mammalia</taxon>
        <taxon>Eutheria</taxon>
        <taxon>Afrotheria</taxon>
        <taxon>Proboscidea</taxon>
        <taxon>Elephantidae</taxon>
        <taxon>Loxodonta</taxon>
    </lineage>
</organism>
<dbReference type="Ensembl" id="ENSLAFT00000027197.1">
    <property type="protein sequence ID" value="ENSLAFP00000023547.1"/>
    <property type="gene ID" value="ENSLAFG00000030814.1"/>
</dbReference>
<dbReference type="PANTHER" id="PTHR13264:SF5">
    <property type="entry name" value="PRE-MRNA-SPLICING FACTOR SYF2"/>
    <property type="match status" value="1"/>
</dbReference>
<keyword evidence="6 8" id="KW-0539">Nucleus</keyword>
<dbReference type="InParanoid" id="G3U6T9"/>